<keyword evidence="5" id="KW-0560">Oxidoreductase</keyword>
<evidence type="ECO:0000256" key="10">
    <source>
        <dbReference type="ARBA" id="ARBA00047915"/>
    </source>
</evidence>
<evidence type="ECO:0000313" key="17">
    <source>
        <dbReference type="Proteomes" id="UP000195871"/>
    </source>
</evidence>
<evidence type="ECO:0000256" key="5">
    <source>
        <dbReference type="ARBA" id="ARBA00023002"/>
    </source>
</evidence>
<comment type="similarity">
    <text evidence="2">Belongs to the JHDM1 histone demethylase family.</text>
</comment>
<evidence type="ECO:0000313" key="14">
    <source>
        <dbReference type="EMBL" id="OUT23215.1"/>
    </source>
</evidence>
<evidence type="ECO:0000256" key="2">
    <source>
        <dbReference type="ARBA" id="ARBA00008037"/>
    </source>
</evidence>
<reference evidence="12" key="2">
    <citation type="submission" date="2014-08" db="EMBL/GenBank/DDBJ databases">
        <title>Exploiting Issatchenkia orientalis SD108 for Succinic Acid Production.</title>
        <authorList>
            <person name="Xiao H."/>
            <person name="Shao Z."/>
            <person name="Jiang Y."/>
            <person name="Dole S."/>
            <person name="Zhao H."/>
        </authorList>
    </citation>
    <scope>NUCLEOTIDE SEQUENCE [LARGE SCALE GENOMIC DNA]</scope>
    <source>
        <strain evidence="12">SD108</strain>
    </source>
</reference>
<sequence>MSVRRSGRNRTRIDYAALNETHTIQEHNVHPHTQAFKEFHDASTLDDKVCVIENPLETFDDEKLRDLVYKTRLLKPILIRGANPNVSDTYNSNIQLSFEIPAYDMDQVTEKVGEDHKVPVMDVMTQNNSPFWNMAKWRDYYQQSREERDKVRNVISLEISETELGREIKIPKIVEDLDIVYKLFEDNSKLNFSQLLDESGIVPPKVQKYILMSIAGSYTDFHIDFAGTSVYYSPISGHKQFILFPPLKRNLEIYKKWCLSDDQNKTWLPSLIPTLKQSEIARLRQTRTPEAYLNNGFAIDIFPGDLLLLPSMWIHSVYTKEDSIIIGGNYLNLLSLKTHLQAHQIEIATRVDEQFKFPNFVKFVWLIAYYLIKNNDYDEAIHEEIVSLLNFLKEQWTFVSKAGGKSFTRRDRLLVSKIKSAIPKEVIGDVPAFLEELKIKVDKTCDNSEEPTRKKLKVENSNT</sequence>
<evidence type="ECO:0000256" key="8">
    <source>
        <dbReference type="ARBA" id="ARBA00023163"/>
    </source>
</evidence>
<name>A0A099P2G1_PICKU</name>
<dbReference type="GO" id="GO:0140680">
    <property type="term" value="F:histone H3K36me/H3K36me2 demethylase activity"/>
    <property type="evidence" value="ECO:0007669"/>
    <property type="project" value="UniProtKB-EC"/>
</dbReference>
<reference evidence="15" key="1">
    <citation type="journal article" date="2014" name="Microb. Cell Fact.">
        <title>Exploiting Issatchenkia orientalis SD108 for succinic acid production.</title>
        <authorList>
            <person name="Xiao H."/>
            <person name="Shao Z."/>
            <person name="Jiang Y."/>
            <person name="Dole S."/>
            <person name="Zhao H."/>
        </authorList>
    </citation>
    <scope>NUCLEOTIDE SEQUENCE [LARGE SCALE GENOMIC DNA]</scope>
    <source>
        <strain evidence="15">SD108</strain>
    </source>
</reference>
<comment type="cofactor">
    <cofactor evidence="1">
        <name>Fe(2+)</name>
        <dbReference type="ChEBI" id="CHEBI:29033"/>
    </cofactor>
</comment>
<evidence type="ECO:0000259" key="11">
    <source>
        <dbReference type="PROSITE" id="PS51184"/>
    </source>
</evidence>
<evidence type="ECO:0000256" key="3">
    <source>
        <dbReference type="ARBA" id="ARBA00013246"/>
    </source>
</evidence>
<feature type="domain" description="JmjC" evidence="11">
    <location>
        <begin position="172"/>
        <end position="347"/>
    </location>
</feature>
<organism evidence="12 15">
    <name type="scientific">Pichia kudriavzevii</name>
    <name type="common">Yeast</name>
    <name type="synonym">Issatchenkia orientalis</name>
    <dbReference type="NCBI Taxonomy" id="4909"/>
    <lineage>
        <taxon>Eukaryota</taxon>
        <taxon>Fungi</taxon>
        <taxon>Dikarya</taxon>
        <taxon>Ascomycota</taxon>
        <taxon>Saccharomycotina</taxon>
        <taxon>Pichiomycetes</taxon>
        <taxon>Pichiales</taxon>
        <taxon>Pichiaceae</taxon>
        <taxon>Pichia</taxon>
    </lineage>
</organism>
<dbReference type="Proteomes" id="UP000029867">
    <property type="component" value="Unassembled WGS sequence"/>
</dbReference>
<dbReference type="EMBL" id="MQVM01000003">
    <property type="protein sequence ID" value="ONH76742.1"/>
    <property type="molecule type" value="Genomic_DNA"/>
</dbReference>
<dbReference type="Pfam" id="PF13621">
    <property type="entry name" value="Cupin_8"/>
    <property type="match status" value="1"/>
</dbReference>
<dbReference type="InterPro" id="IPR003347">
    <property type="entry name" value="JmjC_dom"/>
</dbReference>
<dbReference type="PROSITE" id="PS51184">
    <property type="entry name" value="JMJC"/>
    <property type="match status" value="1"/>
</dbReference>
<evidence type="ECO:0000256" key="4">
    <source>
        <dbReference type="ARBA" id="ARBA00022723"/>
    </source>
</evidence>
<dbReference type="SMART" id="SM00558">
    <property type="entry name" value="JmjC"/>
    <property type="match status" value="1"/>
</dbReference>
<dbReference type="PANTHER" id="PTHR23123">
    <property type="entry name" value="PHD/F-BOX CONTAINING PROTEIN"/>
    <property type="match status" value="1"/>
</dbReference>
<dbReference type="GO" id="GO:0046872">
    <property type="term" value="F:metal ion binding"/>
    <property type="evidence" value="ECO:0007669"/>
    <property type="project" value="UniProtKB-KW"/>
</dbReference>
<comment type="catalytic activity">
    <reaction evidence="10">
        <text>N(6),N(6)-dimethyl-L-lysyl(36)-[histone H3] + 2 2-oxoglutarate + 2 O2 = L-lysyl(36)-[histone H3] + 2 formaldehyde + 2 succinate + 2 CO2</text>
        <dbReference type="Rhea" id="RHEA:42032"/>
        <dbReference type="Rhea" id="RHEA-COMP:9785"/>
        <dbReference type="Rhea" id="RHEA-COMP:9787"/>
        <dbReference type="ChEBI" id="CHEBI:15379"/>
        <dbReference type="ChEBI" id="CHEBI:16526"/>
        <dbReference type="ChEBI" id="CHEBI:16810"/>
        <dbReference type="ChEBI" id="CHEBI:16842"/>
        <dbReference type="ChEBI" id="CHEBI:29969"/>
        <dbReference type="ChEBI" id="CHEBI:30031"/>
        <dbReference type="ChEBI" id="CHEBI:61976"/>
        <dbReference type="EC" id="1.14.11.27"/>
    </reaction>
</comment>
<dbReference type="Proteomes" id="UP000189274">
    <property type="component" value="Unassembled WGS sequence"/>
</dbReference>
<dbReference type="HOGENOM" id="CLU_003540_6_2_1"/>
<dbReference type="SUPFAM" id="SSF51197">
    <property type="entry name" value="Clavaminate synthase-like"/>
    <property type="match status" value="1"/>
</dbReference>
<gene>
    <name evidence="13" type="ORF">BOH78_0784</name>
    <name evidence="14" type="ORF">CAS74_001529</name>
    <name evidence="12" type="ORF">JL09_g1694</name>
</gene>
<evidence type="ECO:0000313" key="15">
    <source>
        <dbReference type="Proteomes" id="UP000029867"/>
    </source>
</evidence>
<protein>
    <recommendedName>
        <fullName evidence="3">[histone H3]-dimethyl-L-lysine(36) demethylase</fullName>
        <ecNumber evidence="3">1.14.11.27</ecNumber>
    </recommendedName>
    <alternativeName>
        <fullName evidence="9">[Histone-H3]-lysine-36 demethylase 1</fullName>
    </alternativeName>
</protein>
<reference evidence="14 17" key="5">
    <citation type="submission" date="2017-05" db="EMBL/GenBank/DDBJ databases">
        <title>The Genome Sequence of Candida krusei Ckrusei653.</title>
        <authorList>
            <person name="Cuomo C."/>
            <person name="Forche A."/>
            <person name="Young S."/>
            <person name="Abouelleil A."/>
            <person name="Cao P."/>
            <person name="Chapman S."/>
            <person name="Cusick C."/>
            <person name="Shea T."/>
            <person name="Nusbaum C."/>
            <person name="Birren B."/>
        </authorList>
    </citation>
    <scope>NUCLEOTIDE SEQUENCE [LARGE SCALE GENOMIC DNA]</scope>
    <source>
        <strain evidence="14 17">Ckrusei653</strain>
    </source>
</reference>
<evidence type="ECO:0000313" key="12">
    <source>
        <dbReference type="EMBL" id="KGK39228.1"/>
    </source>
</evidence>
<dbReference type="EMBL" id="JQFK01000011">
    <property type="protein sequence ID" value="KGK39228.1"/>
    <property type="molecule type" value="Genomic_DNA"/>
</dbReference>
<dbReference type="InterPro" id="IPR041667">
    <property type="entry name" value="Cupin_8"/>
</dbReference>
<proteinExistence type="inferred from homology"/>
<keyword evidence="6" id="KW-0408">Iron</keyword>
<dbReference type="VEuPathDB" id="FungiDB:C5L36_0A03250"/>
<evidence type="ECO:0000256" key="6">
    <source>
        <dbReference type="ARBA" id="ARBA00023004"/>
    </source>
</evidence>
<evidence type="ECO:0000313" key="16">
    <source>
        <dbReference type="Proteomes" id="UP000189274"/>
    </source>
</evidence>
<evidence type="ECO:0000256" key="9">
    <source>
        <dbReference type="ARBA" id="ARBA00031083"/>
    </source>
</evidence>
<accession>A0A099P2G1</accession>
<dbReference type="InterPro" id="IPR050690">
    <property type="entry name" value="JHDM1_Histone_Demethylase"/>
</dbReference>
<evidence type="ECO:0000313" key="13">
    <source>
        <dbReference type="EMBL" id="ONH76742.1"/>
    </source>
</evidence>
<reference evidence="13" key="4">
    <citation type="submission" date="2017-01" db="EMBL/GenBank/DDBJ databases">
        <authorList>
            <person name="Mah S.A."/>
            <person name="Swanson W.J."/>
            <person name="Moy G.W."/>
            <person name="Vacquier V.D."/>
        </authorList>
    </citation>
    <scope>NUCLEOTIDE SEQUENCE [LARGE SCALE GENOMIC DNA]</scope>
    <source>
        <strain evidence="13">129</strain>
    </source>
</reference>
<evidence type="ECO:0000256" key="7">
    <source>
        <dbReference type="ARBA" id="ARBA00023015"/>
    </source>
</evidence>
<dbReference type="AlphaFoldDB" id="A0A099P2G1"/>
<dbReference type="EMBL" id="NHMM01000002">
    <property type="protein sequence ID" value="OUT23215.1"/>
    <property type="molecule type" value="Genomic_DNA"/>
</dbReference>
<keyword evidence="4" id="KW-0479">Metal-binding</keyword>
<reference evidence="16" key="3">
    <citation type="journal article" date="2017" name="Genome Announc.">
        <title>Genome sequences of Cyberlindnera fabianii 65, Pichia kudriavzevii 129, and Saccharomyces cerevisiae 131 isolated from fermented masau fruits in Zimbabwe.</title>
        <authorList>
            <person name="van Rijswijck I.M.H."/>
            <person name="Derks M.F.L."/>
            <person name="Abee T."/>
            <person name="de Ridder D."/>
            <person name="Smid E.J."/>
        </authorList>
    </citation>
    <scope>NUCLEOTIDE SEQUENCE [LARGE SCALE GENOMIC DNA]</scope>
    <source>
        <strain evidence="16">129</strain>
    </source>
</reference>
<evidence type="ECO:0000256" key="1">
    <source>
        <dbReference type="ARBA" id="ARBA00001954"/>
    </source>
</evidence>
<dbReference type="Gene3D" id="2.60.120.650">
    <property type="entry name" value="Cupin"/>
    <property type="match status" value="1"/>
</dbReference>
<dbReference type="Proteomes" id="UP000195871">
    <property type="component" value="Unassembled WGS sequence"/>
</dbReference>
<dbReference type="EC" id="1.14.11.27" evidence="3"/>
<keyword evidence="8" id="KW-0804">Transcription</keyword>
<comment type="caution">
    <text evidence="12">The sequence shown here is derived from an EMBL/GenBank/DDBJ whole genome shotgun (WGS) entry which is preliminary data.</text>
</comment>
<dbReference type="eggNOG" id="KOG1633">
    <property type="taxonomic scope" value="Eukaryota"/>
</dbReference>
<keyword evidence="7" id="KW-0805">Transcription regulation</keyword>